<dbReference type="Gene3D" id="1.10.510.10">
    <property type="entry name" value="Transferase(Phosphotransferase) domain 1"/>
    <property type="match status" value="1"/>
</dbReference>
<evidence type="ECO:0000313" key="2">
    <source>
        <dbReference type="EMBL" id="KIK56784.1"/>
    </source>
</evidence>
<dbReference type="InterPro" id="IPR000719">
    <property type="entry name" value="Prot_kinase_dom"/>
</dbReference>
<keyword evidence="3" id="KW-1185">Reference proteome</keyword>
<organism evidence="2 3">
    <name type="scientific">Collybiopsis luxurians FD-317 M1</name>
    <dbReference type="NCBI Taxonomy" id="944289"/>
    <lineage>
        <taxon>Eukaryota</taxon>
        <taxon>Fungi</taxon>
        <taxon>Dikarya</taxon>
        <taxon>Basidiomycota</taxon>
        <taxon>Agaricomycotina</taxon>
        <taxon>Agaricomycetes</taxon>
        <taxon>Agaricomycetidae</taxon>
        <taxon>Agaricales</taxon>
        <taxon>Marasmiineae</taxon>
        <taxon>Omphalotaceae</taxon>
        <taxon>Collybiopsis</taxon>
        <taxon>Collybiopsis luxurians</taxon>
    </lineage>
</organism>
<dbReference type="SUPFAM" id="SSF56112">
    <property type="entry name" value="Protein kinase-like (PK-like)"/>
    <property type="match status" value="1"/>
</dbReference>
<evidence type="ECO:0000313" key="3">
    <source>
        <dbReference type="Proteomes" id="UP000053593"/>
    </source>
</evidence>
<dbReference type="OrthoDB" id="5987198at2759"/>
<dbReference type="GO" id="GO:0004672">
    <property type="term" value="F:protein kinase activity"/>
    <property type="evidence" value="ECO:0007669"/>
    <property type="project" value="InterPro"/>
</dbReference>
<feature type="domain" description="Protein kinase" evidence="1">
    <location>
        <begin position="1"/>
        <end position="239"/>
    </location>
</feature>
<evidence type="ECO:0000259" key="1">
    <source>
        <dbReference type="PROSITE" id="PS50011"/>
    </source>
</evidence>
<gene>
    <name evidence="2" type="ORF">GYMLUDRAFT_173826</name>
</gene>
<reference evidence="2 3" key="1">
    <citation type="submission" date="2014-04" db="EMBL/GenBank/DDBJ databases">
        <title>Evolutionary Origins and Diversification of the Mycorrhizal Mutualists.</title>
        <authorList>
            <consortium name="DOE Joint Genome Institute"/>
            <consortium name="Mycorrhizal Genomics Consortium"/>
            <person name="Kohler A."/>
            <person name="Kuo A."/>
            <person name="Nagy L.G."/>
            <person name="Floudas D."/>
            <person name="Copeland A."/>
            <person name="Barry K.W."/>
            <person name="Cichocki N."/>
            <person name="Veneault-Fourrey C."/>
            <person name="LaButti K."/>
            <person name="Lindquist E.A."/>
            <person name="Lipzen A."/>
            <person name="Lundell T."/>
            <person name="Morin E."/>
            <person name="Murat C."/>
            <person name="Riley R."/>
            <person name="Ohm R."/>
            <person name="Sun H."/>
            <person name="Tunlid A."/>
            <person name="Henrissat B."/>
            <person name="Grigoriev I.V."/>
            <person name="Hibbett D.S."/>
            <person name="Martin F."/>
        </authorList>
    </citation>
    <scope>NUCLEOTIDE SEQUENCE [LARGE SCALE GENOMIC DNA]</scope>
    <source>
        <strain evidence="2 3">FD-317 M1</strain>
    </source>
</reference>
<dbReference type="GO" id="GO:0005524">
    <property type="term" value="F:ATP binding"/>
    <property type="evidence" value="ECO:0007669"/>
    <property type="project" value="InterPro"/>
</dbReference>
<feature type="non-terminal residue" evidence="2">
    <location>
        <position position="239"/>
    </location>
</feature>
<dbReference type="EMBL" id="KN834795">
    <property type="protein sequence ID" value="KIK56784.1"/>
    <property type="molecule type" value="Genomic_DNA"/>
</dbReference>
<sequence>VLPYLINWDLADFETVGENVDFCSQVFEGLQYIHSLNIAHNDAKTTNIMMDWLPLYPKPLHFLHPGQNMDWSGPSKACNQTTSPVKYYFIDWDLSKEYDCSTSVHISSGYGGDQLVPEFRRNKECDPFTVDIYCLGNIIWSKFITVSSLFFLQNVEFLKDLILDKTHDDPSKWPTMEEVVHCFKEIWQQLSWWKLHSHISDKIVPPFFYYLYTPVHCIVQMSYIIQQIPAIPDYTRHRG</sequence>
<dbReference type="Pfam" id="PF00069">
    <property type="entry name" value="Pkinase"/>
    <property type="match status" value="1"/>
</dbReference>
<dbReference type="PROSITE" id="PS50011">
    <property type="entry name" value="PROTEIN_KINASE_DOM"/>
    <property type="match status" value="1"/>
</dbReference>
<name>A0A0D0C359_9AGAR</name>
<dbReference type="HOGENOM" id="CLU_044121_3_1_1"/>
<dbReference type="Proteomes" id="UP000053593">
    <property type="component" value="Unassembled WGS sequence"/>
</dbReference>
<accession>A0A0D0C359</accession>
<proteinExistence type="predicted"/>
<dbReference type="AlphaFoldDB" id="A0A0D0C359"/>
<protein>
    <recommendedName>
        <fullName evidence="1">Protein kinase domain-containing protein</fullName>
    </recommendedName>
</protein>
<dbReference type="InterPro" id="IPR011009">
    <property type="entry name" value="Kinase-like_dom_sf"/>
</dbReference>